<organism evidence="1">
    <name type="scientific">uncultured bacterium fosmid pJB16B1</name>
    <dbReference type="NCBI Taxonomy" id="1478054"/>
    <lineage>
        <taxon>Bacteria</taxon>
        <taxon>environmental samples</taxon>
    </lineage>
</organism>
<name>A0A0H3U795_9BACT</name>
<proteinExistence type="predicted"/>
<dbReference type="AlphaFoldDB" id="A0A0H3U795"/>
<protein>
    <submittedName>
        <fullName evidence="1">Uncharacterized protein</fullName>
    </submittedName>
</protein>
<reference evidence="1" key="1">
    <citation type="submission" date="2013-08" db="EMBL/GenBank/DDBJ databases">
        <title>Comparison of modified E. coli strains.</title>
        <authorList>
            <person name="Juergensen J."/>
            <person name="Bonge A."/>
            <person name="Streit W.R."/>
        </authorList>
    </citation>
    <scope>NUCLEOTIDE SEQUENCE</scope>
</reference>
<accession>A0A0H3U795</accession>
<evidence type="ECO:0000313" key="1">
    <source>
        <dbReference type="EMBL" id="AIF26389.1"/>
    </source>
</evidence>
<sequence length="708" mass="80465">MSAAHRDRRGLGLLRGLDERNVDLLGRNAPDALHLSLRVRLGHELGDLRLLLAHRDLDRVRVCPARLVELAAHAETRLARLVREPDLLGELPERAPEEPNLRAGRKTPHDARLKLAVLRHVAHLLRAVVHRVRELDRAVSPDRRLPGVSRIQERRRRLQGQPLEPVLPGRPPFAPRHPPHAHEVRRVEIEDRHDRRALRVAHPRKLPHVAPLVARRREPVLLHLVPVPSLEPVVGAVHHPVLHRIEVLRVILEVDDRQRQVVDDVFGERPAYPLHFRERLLRVPDDRRVRLMQVRRVASVAPQERRRRVVHHVVGAFAEALHARVASRVSHEKPLVRRRILRAARQEVELLAESRNVLDAPENVLPNRRRAAFADQRHPFLAVVSDAARQVHDREAKLHLLQVVTDLLAGLRIHDRDPRLDDAHGLVSAGHVVNGEFKRIERAFNPAHEAVDVVPHVVRLVEGSDRKVLTAADDRQGVPERGELSPTRPRQLHIPRGVLRRLGVHVALAPPGRNPPARAPHRHLLARALRPPHVLPAPPAEVDERDAAPEIAHHRLPSVRRGVRVAPGIAHEEVVDEITAHRNDRVTLAAPVAHREIRLVDVTRRPVDALPLVIAVLQRLRLHAHHRRDFAPHFALVLRRIDLLEPSAELDEERRVFTVDSLILLKCRQLVHNFSLKHQAPGTKHQAPIPHVIRLPMNALRASRVTVT</sequence>
<dbReference type="EMBL" id="KF540228">
    <property type="protein sequence ID" value="AIF26389.1"/>
    <property type="molecule type" value="Genomic_DNA"/>
</dbReference>